<gene>
    <name evidence="1" type="ORF">MRB53_007870</name>
</gene>
<name>A0ACC2MK39_PERAE</name>
<dbReference type="EMBL" id="CM056810">
    <property type="protein sequence ID" value="KAJ8646122.1"/>
    <property type="molecule type" value="Genomic_DNA"/>
</dbReference>
<dbReference type="Proteomes" id="UP001234297">
    <property type="component" value="Chromosome 2"/>
</dbReference>
<proteinExistence type="predicted"/>
<protein>
    <submittedName>
        <fullName evidence="1">Uncharacterized protein</fullName>
    </submittedName>
</protein>
<evidence type="ECO:0000313" key="1">
    <source>
        <dbReference type="EMBL" id="KAJ8646122.1"/>
    </source>
</evidence>
<evidence type="ECO:0000313" key="2">
    <source>
        <dbReference type="Proteomes" id="UP001234297"/>
    </source>
</evidence>
<accession>A0ACC2MK39</accession>
<reference evidence="1 2" key="1">
    <citation type="journal article" date="2022" name="Hortic Res">
        <title>A haplotype resolved chromosomal level avocado genome allows analysis of novel avocado genes.</title>
        <authorList>
            <person name="Nath O."/>
            <person name="Fletcher S.J."/>
            <person name="Hayward A."/>
            <person name="Shaw L.M."/>
            <person name="Masouleh A.K."/>
            <person name="Furtado A."/>
            <person name="Henry R.J."/>
            <person name="Mitter N."/>
        </authorList>
    </citation>
    <scope>NUCLEOTIDE SEQUENCE [LARGE SCALE GENOMIC DNA]</scope>
    <source>
        <strain evidence="2">cv. Hass</strain>
    </source>
</reference>
<sequence length="89" mass="9780">MGPIVENQSRMVFIKTKCQSSWFLALATSPRDSNLRVTLNSESTSKIASLVKMELRIMAKGVAAGKVETHGRDGKQNDDSDLKTSIILK</sequence>
<organism evidence="1 2">
    <name type="scientific">Persea americana</name>
    <name type="common">Avocado</name>
    <dbReference type="NCBI Taxonomy" id="3435"/>
    <lineage>
        <taxon>Eukaryota</taxon>
        <taxon>Viridiplantae</taxon>
        <taxon>Streptophyta</taxon>
        <taxon>Embryophyta</taxon>
        <taxon>Tracheophyta</taxon>
        <taxon>Spermatophyta</taxon>
        <taxon>Magnoliopsida</taxon>
        <taxon>Magnoliidae</taxon>
        <taxon>Laurales</taxon>
        <taxon>Lauraceae</taxon>
        <taxon>Persea</taxon>
    </lineage>
</organism>
<comment type="caution">
    <text evidence="1">The sequence shown here is derived from an EMBL/GenBank/DDBJ whole genome shotgun (WGS) entry which is preliminary data.</text>
</comment>
<keyword evidence="2" id="KW-1185">Reference proteome</keyword>